<keyword evidence="3" id="KW-0597">Phosphoprotein</keyword>
<dbReference type="InterPro" id="IPR001610">
    <property type="entry name" value="PAC"/>
</dbReference>
<name>A0ABT3NA66_9BACT</name>
<comment type="caution">
    <text evidence="9">The sequence shown here is derived from an EMBL/GenBank/DDBJ whole genome shotgun (WGS) entry which is preliminary data.</text>
</comment>
<feature type="domain" description="PAS" evidence="7">
    <location>
        <begin position="30"/>
        <end position="100"/>
    </location>
</feature>
<evidence type="ECO:0000313" key="9">
    <source>
        <dbReference type="EMBL" id="MCW7754358.1"/>
    </source>
</evidence>
<proteinExistence type="predicted"/>
<dbReference type="Gene3D" id="1.10.10.10">
    <property type="entry name" value="Winged helix-like DNA-binding domain superfamily/Winged helix DNA-binding domain"/>
    <property type="match status" value="1"/>
</dbReference>
<dbReference type="PROSITE" id="PS50113">
    <property type="entry name" value="PAC"/>
    <property type="match status" value="1"/>
</dbReference>
<feature type="domain" description="PAC" evidence="8">
    <location>
        <begin position="104"/>
        <end position="155"/>
    </location>
</feature>
<keyword evidence="4" id="KW-0808">Transferase</keyword>
<dbReference type="InterPro" id="IPR052162">
    <property type="entry name" value="Sensor_kinase/Photoreceptor"/>
</dbReference>
<dbReference type="PANTHER" id="PTHR43304:SF1">
    <property type="entry name" value="PAC DOMAIN-CONTAINING PROTEIN"/>
    <property type="match status" value="1"/>
</dbReference>
<dbReference type="Gene3D" id="3.30.450.20">
    <property type="entry name" value="PAS domain"/>
    <property type="match status" value="2"/>
</dbReference>
<keyword evidence="10" id="KW-1185">Reference proteome</keyword>
<evidence type="ECO:0000313" key="10">
    <source>
        <dbReference type="Proteomes" id="UP001209681"/>
    </source>
</evidence>
<evidence type="ECO:0000259" key="7">
    <source>
        <dbReference type="PROSITE" id="PS50112"/>
    </source>
</evidence>
<evidence type="ECO:0000256" key="5">
    <source>
        <dbReference type="ARBA" id="ARBA00022777"/>
    </source>
</evidence>
<organism evidence="9 10">
    <name type="scientific">Desulfobotulus pelophilus</name>
    <dbReference type="NCBI Taxonomy" id="2823377"/>
    <lineage>
        <taxon>Bacteria</taxon>
        <taxon>Pseudomonadati</taxon>
        <taxon>Thermodesulfobacteriota</taxon>
        <taxon>Desulfobacteria</taxon>
        <taxon>Desulfobacterales</taxon>
        <taxon>Desulfobacteraceae</taxon>
        <taxon>Desulfobotulus</taxon>
    </lineage>
</organism>
<feature type="domain" description="PAS" evidence="7">
    <location>
        <begin position="156"/>
        <end position="226"/>
    </location>
</feature>
<dbReference type="InterPro" id="IPR016032">
    <property type="entry name" value="Sig_transdc_resp-reg_C-effctor"/>
</dbReference>
<sequence length="436" mass="50026">MTTARIAELENKIHFLENQLAEVKNSHNEPENRYRTLFERALDAVYILDMKGNFLDINQTAIQLMGYSRQEALGLNFFDLIPEEQSESAFRKLADSANYDIYRDPLEFRVRRKDGTWIWIETKAKIRFEDGLAAELRGIAVDITEKKLAREALAQREEQYRAIFEAATDAFFLFDLDGNMVALNPSATELYGYQEEELAGRCGLDLTPEDFHPVFSAFLQQVRTNGRYFSLSRHPRKNGSLMDVEVHGIRFLYQGKPHILASIRDISERVRMEKDLLLQKKKTEQKSRHLEETNTALRVLVRQREADREELARSMVANVQELVLPYLEELAGAGLKGREHALLTTAISNLDAIASPFVRQLSSAYHRFTPMEIRIANLVRHGRSSKEIADILSLSKGTVDFHRNNIRSKLGIKNAHINLRTHLLSLSENTSLPENI</sequence>
<gene>
    <name evidence="9" type="ORF">OOT00_10205</name>
</gene>
<dbReference type="PROSITE" id="PS50043">
    <property type="entry name" value="HTH_LUXR_2"/>
    <property type="match status" value="1"/>
</dbReference>
<dbReference type="InterPro" id="IPR036388">
    <property type="entry name" value="WH-like_DNA-bd_sf"/>
</dbReference>
<dbReference type="SUPFAM" id="SSF46894">
    <property type="entry name" value="C-terminal effector domain of the bipartite response regulators"/>
    <property type="match status" value="1"/>
</dbReference>
<dbReference type="InterPro" id="IPR035965">
    <property type="entry name" value="PAS-like_dom_sf"/>
</dbReference>
<dbReference type="EC" id="2.7.13.3" evidence="2"/>
<dbReference type="SMART" id="SM00091">
    <property type="entry name" value="PAS"/>
    <property type="match status" value="2"/>
</dbReference>
<dbReference type="PROSITE" id="PS50112">
    <property type="entry name" value="PAS"/>
    <property type="match status" value="2"/>
</dbReference>
<evidence type="ECO:0000259" key="6">
    <source>
        <dbReference type="PROSITE" id="PS50043"/>
    </source>
</evidence>
<feature type="domain" description="HTH luxR-type" evidence="6">
    <location>
        <begin position="361"/>
        <end position="431"/>
    </location>
</feature>
<dbReference type="Proteomes" id="UP001209681">
    <property type="component" value="Unassembled WGS sequence"/>
</dbReference>
<dbReference type="SUPFAM" id="SSF55785">
    <property type="entry name" value="PYP-like sensor domain (PAS domain)"/>
    <property type="match status" value="2"/>
</dbReference>
<dbReference type="InterPro" id="IPR013767">
    <property type="entry name" value="PAS_fold"/>
</dbReference>
<dbReference type="EMBL" id="JAPFPW010000011">
    <property type="protein sequence ID" value="MCW7754358.1"/>
    <property type="molecule type" value="Genomic_DNA"/>
</dbReference>
<dbReference type="CDD" id="cd06170">
    <property type="entry name" value="LuxR_C_like"/>
    <property type="match status" value="1"/>
</dbReference>
<dbReference type="InterPro" id="IPR000700">
    <property type="entry name" value="PAS-assoc_C"/>
</dbReference>
<protein>
    <recommendedName>
        <fullName evidence="2">histidine kinase</fullName>
        <ecNumber evidence="2">2.7.13.3</ecNumber>
    </recommendedName>
</protein>
<accession>A0ABT3NA66</accession>
<dbReference type="PROSITE" id="PS00622">
    <property type="entry name" value="HTH_LUXR_1"/>
    <property type="match status" value="1"/>
</dbReference>
<dbReference type="SMART" id="SM00421">
    <property type="entry name" value="HTH_LUXR"/>
    <property type="match status" value="1"/>
</dbReference>
<dbReference type="Pfam" id="PF13426">
    <property type="entry name" value="PAS_9"/>
    <property type="match status" value="1"/>
</dbReference>
<keyword evidence="5" id="KW-0418">Kinase</keyword>
<dbReference type="SMART" id="SM00086">
    <property type="entry name" value="PAC"/>
    <property type="match status" value="2"/>
</dbReference>
<dbReference type="InterPro" id="IPR000792">
    <property type="entry name" value="Tscrpt_reg_LuxR_C"/>
</dbReference>
<dbReference type="Pfam" id="PF00989">
    <property type="entry name" value="PAS"/>
    <property type="match status" value="1"/>
</dbReference>
<dbReference type="NCBIfam" id="TIGR00229">
    <property type="entry name" value="sensory_box"/>
    <property type="match status" value="2"/>
</dbReference>
<evidence type="ECO:0000259" key="8">
    <source>
        <dbReference type="PROSITE" id="PS50113"/>
    </source>
</evidence>
<evidence type="ECO:0000256" key="3">
    <source>
        <dbReference type="ARBA" id="ARBA00022553"/>
    </source>
</evidence>
<dbReference type="RefSeq" id="WP_265425278.1">
    <property type="nucleotide sequence ID" value="NZ_JAPFPW010000011.1"/>
</dbReference>
<dbReference type="CDD" id="cd00130">
    <property type="entry name" value="PAS"/>
    <property type="match status" value="2"/>
</dbReference>
<evidence type="ECO:0000256" key="4">
    <source>
        <dbReference type="ARBA" id="ARBA00022679"/>
    </source>
</evidence>
<evidence type="ECO:0000256" key="1">
    <source>
        <dbReference type="ARBA" id="ARBA00000085"/>
    </source>
</evidence>
<reference evidence="9 10" key="1">
    <citation type="submission" date="2022-11" db="EMBL/GenBank/DDBJ databases">
        <title>Desulfobotulus tamanensis H1 sp. nov. - anaerobic, alkaliphilic, sulphate reducing bacterium isolated from terrestrial mud volcano.</title>
        <authorList>
            <person name="Frolova A."/>
            <person name="Merkel A.Y."/>
            <person name="Slobodkin A.I."/>
        </authorList>
    </citation>
    <scope>NUCLEOTIDE SEQUENCE [LARGE SCALE GENOMIC DNA]</scope>
    <source>
        <strain evidence="9 10">H1</strain>
    </source>
</reference>
<comment type="catalytic activity">
    <reaction evidence="1">
        <text>ATP + protein L-histidine = ADP + protein N-phospho-L-histidine.</text>
        <dbReference type="EC" id="2.7.13.3"/>
    </reaction>
</comment>
<evidence type="ECO:0000256" key="2">
    <source>
        <dbReference type="ARBA" id="ARBA00012438"/>
    </source>
</evidence>
<dbReference type="PRINTS" id="PR00038">
    <property type="entry name" value="HTHLUXR"/>
</dbReference>
<dbReference type="PANTHER" id="PTHR43304">
    <property type="entry name" value="PHYTOCHROME-LIKE PROTEIN CPH1"/>
    <property type="match status" value="1"/>
</dbReference>
<dbReference type="InterPro" id="IPR000014">
    <property type="entry name" value="PAS"/>
</dbReference>
<dbReference type="Pfam" id="PF00196">
    <property type="entry name" value="GerE"/>
    <property type="match status" value="1"/>
</dbReference>